<comment type="similarity">
    <text evidence="6">Belongs to the HSP33 family.</text>
</comment>
<gene>
    <name evidence="6" type="primary">hslO</name>
    <name evidence="7" type="ORF">SAMN02745751_02780</name>
</gene>
<dbReference type="CDD" id="cd00498">
    <property type="entry name" value="Hsp33"/>
    <property type="match status" value="1"/>
</dbReference>
<dbReference type="GO" id="GO:0005737">
    <property type="term" value="C:cytoplasm"/>
    <property type="evidence" value="ECO:0007669"/>
    <property type="project" value="UniProtKB-SubCell"/>
</dbReference>
<dbReference type="HAMAP" id="MF_00117">
    <property type="entry name" value="HslO"/>
    <property type="match status" value="1"/>
</dbReference>
<evidence type="ECO:0000256" key="5">
    <source>
        <dbReference type="ARBA" id="ARBA00023284"/>
    </source>
</evidence>
<dbReference type="InterPro" id="IPR000397">
    <property type="entry name" value="Heat_shock_Hsp33"/>
</dbReference>
<dbReference type="InterPro" id="IPR016153">
    <property type="entry name" value="Heat_shock_Hsp33_N"/>
</dbReference>
<evidence type="ECO:0000256" key="4">
    <source>
        <dbReference type="ARBA" id="ARBA00023186"/>
    </source>
</evidence>
<dbReference type="Gene3D" id="3.55.30.10">
    <property type="entry name" value="Hsp33 domain"/>
    <property type="match status" value="1"/>
</dbReference>
<dbReference type="SUPFAM" id="SSF118352">
    <property type="entry name" value="HSP33 redox switch-like"/>
    <property type="match status" value="1"/>
</dbReference>
<dbReference type="GO" id="GO:0044183">
    <property type="term" value="F:protein folding chaperone"/>
    <property type="evidence" value="ECO:0007669"/>
    <property type="project" value="TreeGrafter"/>
</dbReference>
<reference evidence="7 8" key="1">
    <citation type="submission" date="2016-11" db="EMBL/GenBank/DDBJ databases">
        <authorList>
            <person name="Jaros S."/>
            <person name="Januszkiewicz K."/>
            <person name="Wedrychowicz H."/>
        </authorList>
    </citation>
    <scope>NUCLEOTIDE SEQUENCE [LARGE SCALE GENOMIC DNA]</scope>
    <source>
        <strain evidence="7 8">DSM 17477</strain>
    </source>
</reference>
<evidence type="ECO:0000256" key="2">
    <source>
        <dbReference type="ARBA" id="ARBA00022833"/>
    </source>
</evidence>
<dbReference type="SUPFAM" id="SSF64397">
    <property type="entry name" value="Hsp33 domain"/>
    <property type="match status" value="1"/>
</dbReference>
<evidence type="ECO:0000256" key="1">
    <source>
        <dbReference type="ARBA" id="ARBA00022490"/>
    </source>
</evidence>
<dbReference type="Proteomes" id="UP000184052">
    <property type="component" value="Unassembled WGS sequence"/>
</dbReference>
<dbReference type="GO" id="GO:0042026">
    <property type="term" value="P:protein refolding"/>
    <property type="evidence" value="ECO:0007669"/>
    <property type="project" value="TreeGrafter"/>
</dbReference>
<dbReference type="Gene3D" id="3.90.1280.10">
    <property type="entry name" value="HSP33 redox switch-like"/>
    <property type="match status" value="1"/>
</dbReference>
<dbReference type="NCBIfam" id="NF001033">
    <property type="entry name" value="PRK00114.1"/>
    <property type="match status" value="1"/>
</dbReference>
<protein>
    <recommendedName>
        <fullName evidence="6">33 kDa chaperonin</fullName>
    </recommendedName>
    <alternativeName>
        <fullName evidence="6">Heat shock protein 33 homolog</fullName>
        <shortName evidence="6">HSP33</shortName>
    </alternativeName>
</protein>
<dbReference type="InterPro" id="IPR016154">
    <property type="entry name" value="Heat_shock_Hsp33_C"/>
</dbReference>
<dbReference type="PIRSF" id="PIRSF005261">
    <property type="entry name" value="Heat_shock_Hsp33"/>
    <property type="match status" value="1"/>
</dbReference>
<dbReference type="GO" id="GO:0051082">
    <property type="term" value="F:unfolded protein binding"/>
    <property type="evidence" value="ECO:0007669"/>
    <property type="project" value="UniProtKB-UniRule"/>
</dbReference>
<name>A0A1M6K236_9FIRM</name>
<dbReference type="PANTHER" id="PTHR30111">
    <property type="entry name" value="33 KDA CHAPERONIN"/>
    <property type="match status" value="1"/>
</dbReference>
<organism evidence="7 8">
    <name type="scientific">Dethiosulfatibacter aminovorans DSM 17477</name>
    <dbReference type="NCBI Taxonomy" id="1121476"/>
    <lineage>
        <taxon>Bacteria</taxon>
        <taxon>Bacillati</taxon>
        <taxon>Bacillota</taxon>
        <taxon>Tissierellia</taxon>
        <taxon>Dethiosulfatibacter</taxon>
    </lineage>
</organism>
<feature type="disulfide bond" description="Redox-active" evidence="6">
    <location>
        <begin position="270"/>
        <end position="273"/>
    </location>
</feature>
<feature type="disulfide bond" description="Redox-active" evidence="6">
    <location>
        <begin position="237"/>
        <end position="239"/>
    </location>
</feature>
<comment type="PTM">
    <text evidence="6">Under oxidizing conditions two disulfide bonds are formed involving the reactive cysteines. Under reducing conditions zinc is bound to the reactive cysteines and the protein is inactive.</text>
</comment>
<dbReference type="STRING" id="1121476.SAMN02745751_02780"/>
<evidence type="ECO:0000313" key="8">
    <source>
        <dbReference type="Proteomes" id="UP000184052"/>
    </source>
</evidence>
<evidence type="ECO:0000256" key="3">
    <source>
        <dbReference type="ARBA" id="ARBA00023157"/>
    </source>
</evidence>
<sequence>MKYMIRGIDKNIMFRFFAVDTTEVVEQAREYHNTTPVASAALGRMLTAGLLVGYTLKNEQDKVTIRVNGNGPVGTALVTADSMGNVKGYLDNGNVELPLAANGKLNVGAAVGRDGFVQVIKDIGLKEPYSGSARLVSGEIGEDIAAYYFHSEQQPTVIGLGVLVDKDHSIKSAGGFMLQLMPGLTEEEIVLIENSIGKIKNVSSYFENGDEPENVIRELLPDFELEVTEKIPVQYKCDCSVERMEQVLISLGEEDLEKIIREDEKAEIVCHFCNKRYTFNKDELESIMDKKKS</sequence>
<keyword evidence="8" id="KW-1185">Reference proteome</keyword>
<keyword evidence="2 6" id="KW-0862">Zinc</keyword>
<keyword evidence="4 6" id="KW-0143">Chaperone</keyword>
<evidence type="ECO:0000256" key="6">
    <source>
        <dbReference type="HAMAP-Rule" id="MF_00117"/>
    </source>
</evidence>
<comment type="subcellular location">
    <subcellularLocation>
        <location evidence="6">Cytoplasm</location>
    </subcellularLocation>
</comment>
<keyword evidence="5 6" id="KW-0676">Redox-active center</keyword>
<keyword evidence="3 6" id="KW-1015">Disulfide bond</keyword>
<evidence type="ECO:0000313" key="7">
    <source>
        <dbReference type="EMBL" id="SHJ53013.1"/>
    </source>
</evidence>
<dbReference type="Pfam" id="PF01430">
    <property type="entry name" value="HSP33"/>
    <property type="match status" value="1"/>
</dbReference>
<dbReference type="AlphaFoldDB" id="A0A1M6K236"/>
<keyword evidence="1 6" id="KW-0963">Cytoplasm</keyword>
<dbReference type="EMBL" id="FQZL01000024">
    <property type="protein sequence ID" value="SHJ53013.1"/>
    <property type="molecule type" value="Genomic_DNA"/>
</dbReference>
<dbReference type="RefSeq" id="WP_073050171.1">
    <property type="nucleotide sequence ID" value="NZ_FQZL01000024.1"/>
</dbReference>
<proteinExistence type="inferred from homology"/>
<dbReference type="PANTHER" id="PTHR30111:SF1">
    <property type="entry name" value="33 KDA CHAPERONIN"/>
    <property type="match status" value="1"/>
</dbReference>
<accession>A0A1M6K236</accession>
<dbReference type="OrthoDB" id="9776534at2"/>
<comment type="function">
    <text evidence="6">Redox regulated molecular chaperone. Protects both thermally unfolding and oxidatively damaged proteins from irreversible aggregation. Plays an important role in the bacterial defense system toward oxidative stress.</text>
</comment>